<accession>A0A6L5YPM5</accession>
<sequence>MKFNKDDRVFHRGLKRYGIYVDDDWASDDSCYVKFDNEDNPDDVLCVSKNWLDNKVKEK</sequence>
<name>A0A6L5YPM5_9FIRM</name>
<proteinExistence type="predicted"/>
<evidence type="ECO:0000313" key="2">
    <source>
        <dbReference type="Proteomes" id="UP000474024"/>
    </source>
</evidence>
<organism evidence="1 2">
    <name type="scientific">Roseburia porci</name>
    <dbReference type="NCBI Taxonomy" id="2605790"/>
    <lineage>
        <taxon>Bacteria</taxon>
        <taxon>Bacillati</taxon>
        <taxon>Bacillota</taxon>
        <taxon>Clostridia</taxon>
        <taxon>Lachnospirales</taxon>
        <taxon>Lachnospiraceae</taxon>
        <taxon>Roseburia</taxon>
    </lineage>
</organism>
<evidence type="ECO:0000313" key="1">
    <source>
        <dbReference type="EMBL" id="MST74082.1"/>
    </source>
</evidence>
<protein>
    <submittedName>
        <fullName evidence="1">Uncharacterized protein</fullName>
    </submittedName>
</protein>
<gene>
    <name evidence="1" type="ORF">FYJ75_03390</name>
</gene>
<dbReference type="Proteomes" id="UP000474024">
    <property type="component" value="Unassembled WGS sequence"/>
</dbReference>
<comment type="caution">
    <text evidence="1">The sequence shown here is derived from an EMBL/GenBank/DDBJ whole genome shotgun (WGS) entry which is preliminary data.</text>
</comment>
<dbReference type="EMBL" id="VUNI01000003">
    <property type="protein sequence ID" value="MST74082.1"/>
    <property type="molecule type" value="Genomic_DNA"/>
</dbReference>
<dbReference type="AlphaFoldDB" id="A0A6L5YPM5"/>
<reference evidence="1 2" key="1">
    <citation type="submission" date="2019-08" db="EMBL/GenBank/DDBJ databases">
        <title>In-depth cultivation of the pig gut microbiome towards novel bacterial diversity and tailored functional studies.</title>
        <authorList>
            <person name="Wylensek D."/>
            <person name="Hitch T.C.A."/>
            <person name="Clavel T."/>
        </authorList>
    </citation>
    <scope>NUCLEOTIDE SEQUENCE [LARGE SCALE GENOMIC DNA]</scope>
    <source>
        <strain evidence="1 2">MUC/MUC-530-WT-4D</strain>
    </source>
</reference>
<dbReference type="RefSeq" id="WP_154428852.1">
    <property type="nucleotide sequence ID" value="NZ_VUNI01000003.1"/>
</dbReference>
<keyword evidence="2" id="KW-1185">Reference proteome</keyword>